<organism evidence="1 2">
    <name type="scientific">Alkalispirochaeta americana</name>
    <dbReference type="NCBI Taxonomy" id="159291"/>
    <lineage>
        <taxon>Bacteria</taxon>
        <taxon>Pseudomonadati</taxon>
        <taxon>Spirochaetota</taxon>
        <taxon>Spirochaetia</taxon>
        <taxon>Spirochaetales</taxon>
        <taxon>Spirochaetaceae</taxon>
        <taxon>Alkalispirochaeta</taxon>
    </lineage>
</organism>
<dbReference type="STRING" id="159291.SAMN05920897_12113"/>
<evidence type="ECO:0000313" key="2">
    <source>
        <dbReference type="Proteomes" id="UP000186400"/>
    </source>
</evidence>
<gene>
    <name evidence="1" type="ORF">SAMN05920897_12113</name>
</gene>
<dbReference type="Proteomes" id="UP000186400">
    <property type="component" value="Unassembled WGS sequence"/>
</dbReference>
<dbReference type="EMBL" id="FTMS01000021">
    <property type="protein sequence ID" value="SIQ98512.1"/>
    <property type="molecule type" value="Genomic_DNA"/>
</dbReference>
<dbReference type="PANTHER" id="PTHR38009">
    <property type="entry name" value="CONSERVED HYPOTHETICAL PHAGE TAIL PROTEIN"/>
    <property type="match status" value="1"/>
</dbReference>
<dbReference type="PANTHER" id="PTHR38009:SF1">
    <property type="entry name" value="CONSERVED HYPOTHETICAL PHAGE TAIL PROTEIN"/>
    <property type="match status" value="1"/>
</dbReference>
<dbReference type="OrthoDB" id="73314at2"/>
<dbReference type="Pfam" id="PF06841">
    <property type="entry name" value="Phage_T4_gp19"/>
    <property type="match status" value="1"/>
</dbReference>
<dbReference type="AlphaFoldDB" id="A0A1N6X827"/>
<dbReference type="RefSeq" id="WP_076489825.1">
    <property type="nucleotide sequence ID" value="NZ_FTMS01000021.1"/>
</dbReference>
<name>A0A1N6X827_9SPIO</name>
<protein>
    <submittedName>
        <fullName evidence="1">Conserved hypothetical phage tail region protein</fullName>
    </submittedName>
</protein>
<dbReference type="InterPro" id="IPR011747">
    <property type="entry name" value="CHP02241"/>
</dbReference>
<dbReference type="InterPro" id="IPR010667">
    <property type="entry name" value="Phage_T4_Gp19"/>
</dbReference>
<reference evidence="1 2" key="1">
    <citation type="submission" date="2017-01" db="EMBL/GenBank/DDBJ databases">
        <authorList>
            <person name="Mah S.A."/>
            <person name="Swanson W.J."/>
            <person name="Moy G.W."/>
            <person name="Vacquier V.D."/>
        </authorList>
    </citation>
    <scope>NUCLEOTIDE SEQUENCE [LARGE SCALE GENOMIC DNA]</scope>
    <source>
        <strain evidence="1 2">ASpG1</strain>
    </source>
</reference>
<sequence>MSGSTERNDSYLASYFTIEIEGIQRAKFFRCEGLEAETYVYEVEEGGLNGSVHKFLGRTRFPNLVLENGLTDNTDLYDWYVKTVMSDEPIERRDGSVVLFGTNGDEVKRWNFFRALPCRYVGPRLGTEAHGCAVERIEITHEGLMLG</sequence>
<dbReference type="GO" id="GO:0005198">
    <property type="term" value="F:structural molecule activity"/>
    <property type="evidence" value="ECO:0007669"/>
    <property type="project" value="InterPro"/>
</dbReference>
<keyword evidence="2" id="KW-1185">Reference proteome</keyword>
<evidence type="ECO:0000313" key="1">
    <source>
        <dbReference type="EMBL" id="SIQ98512.1"/>
    </source>
</evidence>
<accession>A0A1N6X827</accession>
<proteinExistence type="predicted"/>
<dbReference type="NCBIfam" id="TIGR02241">
    <property type="entry name" value="conserved hypothetical phage tail region protein"/>
    <property type="match status" value="1"/>
</dbReference>